<dbReference type="OrthoDB" id="672801at2759"/>
<dbReference type="AlphaFoldDB" id="A0A2K2CUJ3"/>
<evidence type="ECO:0000313" key="4">
    <source>
        <dbReference type="EnsemblPlants" id="PNT65685"/>
    </source>
</evidence>
<dbReference type="EnsemblPlants" id="PNT65685">
    <property type="protein sequence ID" value="PNT65685"/>
    <property type="gene ID" value="BRADI_3g00926v3"/>
</dbReference>
<dbReference type="Gene3D" id="3.80.10.10">
    <property type="entry name" value="Ribonuclease Inhibitor"/>
    <property type="match status" value="2"/>
</dbReference>
<dbReference type="Pfam" id="PF23247">
    <property type="entry name" value="LRR_RPS2"/>
    <property type="match status" value="1"/>
</dbReference>
<dbReference type="ExpressionAtlas" id="A0A2K2CUJ3">
    <property type="expression patterns" value="baseline"/>
</dbReference>
<dbReference type="SUPFAM" id="SSF52058">
    <property type="entry name" value="L domain-like"/>
    <property type="match status" value="1"/>
</dbReference>
<gene>
    <name evidence="3" type="ORF">BRADI_3g00926v3</name>
</gene>
<dbReference type="InterPro" id="IPR032675">
    <property type="entry name" value="LRR_dom_sf"/>
</dbReference>
<dbReference type="InterPro" id="IPR050905">
    <property type="entry name" value="Plant_NBS-LRR"/>
</dbReference>
<accession>A0A2K2CUJ3</accession>
<reference evidence="3" key="2">
    <citation type="submission" date="2017-06" db="EMBL/GenBank/DDBJ databases">
        <title>WGS assembly of Brachypodium distachyon.</title>
        <authorList>
            <consortium name="The International Brachypodium Initiative"/>
            <person name="Lucas S."/>
            <person name="Harmon-Smith M."/>
            <person name="Lail K."/>
            <person name="Tice H."/>
            <person name="Grimwood J."/>
            <person name="Bruce D."/>
            <person name="Barry K."/>
            <person name="Shu S."/>
            <person name="Lindquist E."/>
            <person name="Wang M."/>
            <person name="Pitluck S."/>
            <person name="Vogel J.P."/>
            <person name="Garvin D.F."/>
            <person name="Mockler T.C."/>
            <person name="Schmutz J."/>
            <person name="Rokhsar D."/>
            <person name="Bevan M.W."/>
        </authorList>
    </citation>
    <scope>NUCLEOTIDE SEQUENCE</scope>
    <source>
        <strain evidence="3">Bd21</strain>
    </source>
</reference>
<sequence length="996" mass="113485">MKEKTKAKVIKADTIDAAVDRILNELATDTRRSGNRENVVYFDGWDGLGASAVLQAVAKRLAEPLTRPAGLEFEKIIHIDCSKWQSRRAMQREIAEQLKLPNRVMQMFDKQDEDDDFSGLDQGSRGEIAQVVREVYQTTRNRRFLVILHNGSPEVLDLFDFGIFLDRYANSKMLWTFQGRFRLDPKMIDNVKNTSTDVILSAERDVQDPKELWLYLVHHEAAQACCNKHGDGIIDPSIAAECVLYMLKQSWTGSHVIDYDWAIHTSNYWVCTEIIALTDLDKAWKVADVLQGEVRLLNCGIANWLSNGESTIMPSSHLARSAERMPYWIWISPATCGFVQSRSGVILDSMFEHSHRLSVLKLSWCTFSFSSPPFLCCHNLRFLWLDHCQDLVTRSTTDQHHIDAHQEEEEELDNSTTTAWECFRSLWVLDLRYTDWDQILSAQLMDFMTQVRELNVMGAKNWDMSNLRGRLQNIRKLRVTKSTCCFDNNVFSEMDGLELLDFSGNTVSQGMTSLSGAASNSNLKTVIIDGCDGLEVISLQGCRELRNLFFKGLFRSLEELDLSGTKVKTLNLREVRANSLPKRIILLGCQKLHAILWPQNIDTEEAPHVLCIETTSTSASVVTPTELTGGETPHAHPHGEGSLQQQKEDKFKGGWQITLTDTRLLRSISPVHSYLSTASVHLDISSAGAVGGSNIQGTSNDKLVQVPPHTSTIMDSKYRDVLKHGSVPAMMMWDCPEIFLCIPVAPNRLQWHIERWCRVERCPKLHTIFTLPQGSSVDNFYFLETFWASQLLTTCYIWDRTIFLTSHTFSNLMFLHLDYCPRLLHVLPIHASSLSGLETLEIVYCGDLREVFPLSPELQDQDTIIEFPELRRIHLHELPTLQRICGRRMYAPKLETIKIRGCWSLRRLPVIGHDTKPPKVDCEKEWWDNLEWDGVEKYHHPSLYEPSHSKYYKAKLPKGSLLRNVEPSAPEPATGAPLRARLSSPLHCRTTAQVAF</sequence>
<evidence type="ECO:0000259" key="2">
    <source>
        <dbReference type="Pfam" id="PF23247"/>
    </source>
</evidence>
<dbReference type="Gramene" id="PNT65685">
    <property type="protein sequence ID" value="PNT65685"/>
    <property type="gene ID" value="BRADI_3g00926v3"/>
</dbReference>
<feature type="region of interest" description="Disordered" evidence="1">
    <location>
        <begin position="624"/>
        <end position="647"/>
    </location>
</feature>
<proteinExistence type="predicted"/>
<protein>
    <recommendedName>
        <fullName evidence="2">Disease resistance protein At4g27190-like leucine-rich repeats domain-containing protein</fullName>
    </recommendedName>
</protein>
<reference evidence="4" key="3">
    <citation type="submission" date="2018-08" db="UniProtKB">
        <authorList>
            <consortium name="EnsemblPlants"/>
        </authorList>
    </citation>
    <scope>IDENTIFICATION</scope>
    <source>
        <strain evidence="4">cv. Bd21</strain>
    </source>
</reference>
<dbReference type="InterPro" id="IPR057135">
    <property type="entry name" value="At4g27190-like_LRR"/>
</dbReference>
<evidence type="ECO:0000313" key="3">
    <source>
        <dbReference type="EMBL" id="PNT65685.1"/>
    </source>
</evidence>
<feature type="domain" description="Disease resistance protein At4g27190-like leucine-rich repeats" evidence="2">
    <location>
        <begin position="797"/>
        <end position="908"/>
    </location>
</feature>
<dbReference type="PANTHER" id="PTHR33463">
    <property type="entry name" value="NB-ARC DOMAIN-CONTAINING PROTEIN-RELATED"/>
    <property type="match status" value="1"/>
</dbReference>
<dbReference type="InParanoid" id="A0A2K2CUJ3"/>
<evidence type="ECO:0000313" key="5">
    <source>
        <dbReference type="Proteomes" id="UP000008810"/>
    </source>
</evidence>
<dbReference type="EMBL" id="CM000882">
    <property type="protein sequence ID" value="PNT65685.1"/>
    <property type="molecule type" value="Genomic_DNA"/>
</dbReference>
<dbReference type="PANTHER" id="PTHR33463:SF34">
    <property type="entry name" value="DISEASE RESISTANCE PROTEIN RPS2"/>
    <property type="match status" value="1"/>
</dbReference>
<name>A0A2K2CUJ3_BRADI</name>
<keyword evidence="5" id="KW-1185">Reference proteome</keyword>
<reference evidence="3 4" key="1">
    <citation type="journal article" date="2010" name="Nature">
        <title>Genome sequencing and analysis of the model grass Brachypodium distachyon.</title>
        <authorList>
            <consortium name="International Brachypodium Initiative"/>
        </authorList>
    </citation>
    <scope>NUCLEOTIDE SEQUENCE [LARGE SCALE GENOMIC DNA]</scope>
    <source>
        <strain evidence="3 4">Bd21</strain>
    </source>
</reference>
<evidence type="ECO:0000256" key="1">
    <source>
        <dbReference type="SAM" id="MobiDB-lite"/>
    </source>
</evidence>
<dbReference type="Proteomes" id="UP000008810">
    <property type="component" value="Chromosome 3"/>
</dbReference>
<organism evidence="3">
    <name type="scientific">Brachypodium distachyon</name>
    <name type="common">Purple false brome</name>
    <name type="synonym">Trachynia distachya</name>
    <dbReference type="NCBI Taxonomy" id="15368"/>
    <lineage>
        <taxon>Eukaryota</taxon>
        <taxon>Viridiplantae</taxon>
        <taxon>Streptophyta</taxon>
        <taxon>Embryophyta</taxon>
        <taxon>Tracheophyta</taxon>
        <taxon>Spermatophyta</taxon>
        <taxon>Magnoliopsida</taxon>
        <taxon>Liliopsida</taxon>
        <taxon>Poales</taxon>
        <taxon>Poaceae</taxon>
        <taxon>BOP clade</taxon>
        <taxon>Pooideae</taxon>
        <taxon>Stipodae</taxon>
        <taxon>Brachypodieae</taxon>
        <taxon>Brachypodium</taxon>
    </lineage>
</organism>